<organism evidence="6 7">
    <name type="scientific">Fonticella tunisiensis</name>
    <dbReference type="NCBI Taxonomy" id="1096341"/>
    <lineage>
        <taxon>Bacteria</taxon>
        <taxon>Bacillati</taxon>
        <taxon>Bacillota</taxon>
        <taxon>Clostridia</taxon>
        <taxon>Eubacteriales</taxon>
        <taxon>Clostridiaceae</taxon>
        <taxon>Fonticella</taxon>
    </lineage>
</organism>
<dbReference type="EMBL" id="SOAZ01000041">
    <property type="protein sequence ID" value="TDT46004.1"/>
    <property type="molecule type" value="Genomic_DNA"/>
</dbReference>
<feature type="region of interest" description="Disordered" evidence="4">
    <location>
        <begin position="114"/>
        <end position="149"/>
    </location>
</feature>
<dbReference type="InterPro" id="IPR035437">
    <property type="entry name" value="SNase_OB-fold_sf"/>
</dbReference>
<dbReference type="SUPFAM" id="SSF50199">
    <property type="entry name" value="Staphylococcal nuclease"/>
    <property type="match status" value="1"/>
</dbReference>
<dbReference type="GO" id="GO:0004519">
    <property type="term" value="F:endonuclease activity"/>
    <property type="evidence" value="ECO:0007669"/>
    <property type="project" value="UniProtKB-KW"/>
</dbReference>
<reference evidence="6 7" key="1">
    <citation type="submission" date="2019-03" db="EMBL/GenBank/DDBJ databases">
        <title>Genomic Encyclopedia of Type Strains, Phase IV (KMG-IV): sequencing the most valuable type-strain genomes for metagenomic binning, comparative biology and taxonomic classification.</title>
        <authorList>
            <person name="Goeker M."/>
        </authorList>
    </citation>
    <scope>NUCLEOTIDE SEQUENCE [LARGE SCALE GENOMIC DNA]</scope>
    <source>
        <strain evidence="6 7">DSM 24455</strain>
    </source>
</reference>
<evidence type="ECO:0000313" key="6">
    <source>
        <dbReference type="EMBL" id="TDT46004.1"/>
    </source>
</evidence>
<evidence type="ECO:0000259" key="5">
    <source>
        <dbReference type="PROSITE" id="PS50830"/>
    </source>
</evidence>
<dbReference type="PROSITE" id="PS50830">
    <property type="entry name" value="TNASE_3"/>
    <property type="match status" value="1"/>
</dbReference>
<comment type="caution">
    <text evidence="6">The sequence shown here is derived from an EMBL/GenBank/DDBJ whole genome shotgun (WGS) entry which is preliminary data.</text>
</comment>
<evidence type="ECO:0000313" key="7">
    <source>
        <dbReference type="Proteomes" id="UP000295325"/>
    </source>
</evidence>
<keyword evidence="1" id="KW-0540">Nuclease</keyword>
<keyword evidence="7" id="KW-1185">Reference proteome</keyword>
<dbReference type="Gene3D" id="2.40.50.90">
    <property type="match status" value="1"/>
</dbReference>
<evidence type="ECO:0000256" key="4">
    <source>
        <dbReference type="SAM" id="MobiDB-lite"/>
    </source>
</evidence>
<name>A0A4R7K7Q3_9CLOT</name>
<dbReference type="SMART" id="SM00318">
    <property type="entry name" value="SNc"/>
    <property type="match status" value="1"/>
</dbReference>
<evidence type="ECO:0000256" key="3">
    <source>
        <dbReference type="ARBA" id="ARBA00022801"/>
    </source>
</evidence>
<dbReference type="PANTHER" id="PTHR12302">
    <property type="entry name" value="EBNA2 BINDING PROTEIN P100"/>
    <property type="match status" value="1"/>
</dbReference>
<dbReference type="Pfam" id="PF00565">
    <property type="entry name" value="SNase"/>
    <property type="match status" value="1"/>
</dbReference>
<evidence type="ECO:0000256" key="2">
    <source>
        <dbReference type="ARBA" id="ARBA00022759"/>
    </source>
</evidence>
<feature type="domain" description="TNase-like" evidence="5">
    <location>
        <begin position="177"/>
        <end position="316"/>
    </location>
</feature>
<sequence>MGGCTMKDLLKFIPGFRSGKKWKMIIASIYYLIGLTAIFDSVWTFLSVFILPFFIFGLVDLIKATKNKSDRALKRKSAAKFALALLILLVVGNNMPSAEVIDHKSEKQEVKVENKEQVSQEVANQTSINTNKDNTAANNDGTYNSSDSINNTAAAGVTISDQQSNASQPAEIQSPILLTKGTVTRVVDGDTAEININGKTYKVRFIGVNTPESTTRVEPYGKEASNYTKSKLTGKTVYLEKDVSETDRYGRLLRYIWLQPPTQINDKEIRSKMFNAILVLDGQAQAATYPPDVKYADYFRKYTAEAREKNIGLWAISSGSGSSGVAGSSSSTNSSGTGKSSGLSSTSDSGKVYVDANGRGLIKGNISSSGEKIYHMPGGAYYNRTVAGEWFKTEAEAQAAGYRRSKR</sequence>
<accession>A0A4R7K7Q3</accession>
<keyword evidence="2" id="KW-0255">Endonuclease</keyword>
<dbReference type="PANTHER" id="PTHR12302:SF3">
    <property type="entry name" value="SERINE_THREONINE-PROTEIN KINASE 31"/>
    <property type="match status" value="1"/>
</dbReference>
<feature type="compositionally biased region" description="Low complexity" evidence="4">
    <location>
        <begin position="129"/>
        <end position="140"/>
    </location>
</feature>
<dbReference type="GO" id="GO:0016787">
    <property type="term" value="F:hydrolase activity"/>
    <property type="evidence" value="ECO:0007669"/>
    <property type="project" value="UniProtKB-KW"/>
</dbReference>
<feature type="region of interest" description="Disordered" evidence="4">
    <location>
        <begin position="320"/>
        <end position="349"/>
    </location>
</feature>
<proteinExistence type="predicted"/>
<protein>
    <submittedName>
        <fullName evidence="6">Nuclease-like protein</fullName>
    </submittedName>
</protein>
<dbReference type="Proteomes" id="UP000295325">
    <property type="component" value="Unassembled WGS sequence"/>
</dbReference>
<keyword evidence="3" id="KW-0378">Hydrolase</keyword>
<gene>
    <name evidence="6" type="ORF">EDD71_1417</name>
</gene>
<dbReference type="InterPro" id="IPR016071">
    <property type="entry name" value="Staphylococal_nuclease_OB-fold"/>
</dbReference>
<dbReference type="AlphaFoldDB" id="A0A4R7K7Q3"/>
<evidence type="ECO:0000256" key="1">
    <source>
        <dbReference type="ARBA" id="ARBA00022722"/>
    </source>
</evidence>